<evidence type="ECO:0000313" key="1">
    <source>
        <dbReference type="EMBL" id="KAL3289250.1"/>
    </source>
</evidence>
<dbReference type="Proteomes" id="UP001516400">
    <property type="component" value="Unassembled WGS sequence"/>
</dbReference>
<protein>
    <submittedName>
        <fullName evidence="1">Uncharacterized protein</fullName>
    </submittedName>
</protein>
<reference evidence="1 2" key="1">
    <citation type="journal article" date="2021" name="BMC Biol.">
        <title>Horizontally acquired antibacterial genes associated with adaptive radiation of ladybird beetles.</title>
        <authorList>
            <person name="Li H.S."/>
            <person name="Tang X.F."/>
            <person name="Huang Y.H."/>
            <person name="Xu Z.Y."/>
            <person name="Chen M.L."/>
            <person name="Du X.Y."/>
            <person name="Qiu B.Y."/>
            <person name="Chen P.T."/>
            <person name="Zhang W."/>
            <person name="Slipinski A."/>
            <person name="Escalona H.E."/>
            <person name="Waterhouse R.M."/>
            <person name="Zwick A."/>
            <person name="Pang H."/>
        </authorList>
    </citation>
    <scope>NUCLEOTIDE SEQUENCE [LARGE SCALE GENOMIC DNA]</scope>
    <source>
        <strain evidence="1">SYSU2018</strain>
    </source>
</reference>
<organism evidence="1 2">
    <name type="scientific">Cryptolaemus montrouzieri</name>
    <dbReference type="NCBI Taxonomy" id="559131"/>
    <lineage>
        <taxon>Eukaryota</taxon>
        <taxon>Metazoa</taxon>
        <taxon>Ecdysozoa</taxon>
        <taxon>Arthropoda</taxon>
        <taxon>Hexapoda</taxon>
        <taxon>Insecta</taxon>
        <taxon>Pterygota</taxon>
        <taxon>Neoptera</taxon>
        <taxon>Endopterygota</taxon>
        <taxon>Coleoptera</taxon>
        <taxon>Polyphaga</taxon>
        <taxon>Cucujiformia</taxon>
        <taxon>Coccinelloidea</taxon>
        <taxon>Coccinellidae</taxon>
        <taxon>Scymninae</taxon>
        <taxon>Scymnini</taxon>
        <taxon>Cryptolaemus</taxon>
    </lineage>
</organism>
<evidence type="ECO:0000313" key="2">
    <source>
        <dbReference type="Proteomes" id="UP001516400"/>
    </source>
</evidence>
<name>A0ABD2PFJ9_9CUCU</name>
<comment type="caution">
    <text evidence="1">The sequence shown here is derived from an EMBL/GenBank/DDBJ whole genome shotgun (WGS) entry which is preliminary data.</text>
</comment>
<sequence>MVNQCQALESDIKNLKESNVDLVRTISTHQQGNITTKVKEKPTKINQKPEQSYRDILSTQVTTQSVQKRIRMASASENVDEVQESDRRKLHIDSLNANEGFVTVGGGKKKGTEYNIRHTQEIENRDVAYGNSSTKPIINL</sequence>
<dbReference type="EMBL" id="JABFTP020000185">
    <property type="protein sequence ID" value="KAL3289250.1"/>
    <property type="molecule type" value="Genomic_DNA"/>
</dbReference>
<proteinExistence type="predicted"/>
<gene>
    <name evidence="1" type="ORF">HHI36_003682</name>
</gene>
<keyword evidence="2" id="KW-1185">Reference proteome</keyword>
<accession>A0ABD2PFJ9</accession>
<dbReference type="AlphaFoldDB" id="A0ABD2PFJ9"/>